<name>K9GU09_9PROT</name>
<dbReference type="AlphaFoldDB" id="K9GU09"/>
<sequence>MSTQTEYHVPDFDEIRAYERRAHEMRAQECSRMVRSALAWLRDALHIGGHHGARPAH</sequence>
<reference evidence="1 2" key="1">
    <citation type="journal article" date="2013" name="Genome Announc.">
        <title>Draft Genome Sequence of an Alphaproteobacterium, Caenispirillum salinarum AK4(T), Isolated from a Solar Saltern.</title>
        <authorList>
            <person name="Khatri I."/>
            <person name="Singh A."/>
            <person name="Korpole S."/>
            <person name="Pinnaka A.K."/>
            <person name="Subramanian S."/>
        </authorList>
    </citation>
    <scope>NUCLEOTIDE SEQUENCE [LARGE SCALE GENOMIC DNA]</scope>
    <source>
        <strain evidence="1 2">AK4</strain>
    </source>
</reference>
<dbReference type="InterPro" id="IPR058227">
    <property type="entry name" value="RSP_7527-like"/>
</dbReference>
<dbReference type="RefSeq" id="WP_009541881.1">
    <property type="nucleotide sequence ID" value="NZ_ANHY01000017.1"/>
</dbReference>
<dbReference type="NCBIfam" id="NF046098">
    <property type="entry name" value="RSP_7527_fam"/>
    <property type="match status" value="1"/>
</dbReference>
<organism evidence="1 2">
    <name type="scientific">Caenispirillum salinarum AK4</name>
    <dbReference type="NCBI Taxonomy" id="1238182"/>
    <lineage>
        <taxon>Bacteria</taxon>
        <taxon>Pseudomonadati</taxon>
        <taxon>Pseudomonadota</taxon>
        <taxon>Alphaproteobacteria</taxon>
        <taxon>Rhodospirillales</taxon>
        <taxon>Novispirillaceae</taxon>
        <taxon>Caenispirillum</taxon>
    </lineage>
</organism>
<proteinExistence type="predicted"/>
<comment type="caution">
    <text evidence="1">The sequence shown here is derived from an EMBL/GenBank/DDBJ whole genome shotgun (WGS) entry which is preliminary data.</text>
</comment>
<accession>K9GU09</accession>
<evidence type="ECO:0000313" key="2">
    <source>
        <dbReference type="Proteomes" id="UP000009881"/>
    </source>
</evidence>
<protein>
    <submittedName>
        <fullName evidence="1">Uncharacterized protein</fullName>
    </submittedName>
</protein>
<keyword evidence="2" id="KW-1185">Reference proteome</keyword>
<gene>
    <name evidence="1" type="ORF">C882_1225</name>
</gene>
<dbReference type="OrthoDB" id="9944146at2"/>
<evidence type="ECO:0000313" key="1">
    <source>
        <dbReference type="EMBL" id="EKV28224.1"/>
    </source>
</evidence>
<dbReference type="Proteomes" id="UP000009881">
    <property type="component" value="Unassembled WGS sequence"/>
</dbReference>
<dbReference type="EMBL" id="ANHY01000017">
    <property type="protein sequence ID" value="EKV28224.1"/>
    <property type="molecule type" value="Genomic_DNA"/>
</dbReference>